<feature type="transmembrane region" description="Helical" evidence="6">
    <location>
        <begin position="529"/>
        <end position="548"/>
    </location>
</feature>
<comment type="subcellular location">
    <subcellularLocation>
        <location evidence="1">Membrane</location>
        <topology evidence="1">Multi-pass membrane protein</topology>
    </subcellularLocation>
</comment>
<dbReference type="EMBL" id="OV696688">
    <property type="protein sequence ID" value="CAH1258671.1"/>
    <property type="molecule type" value="Genomic_DNA"/>
</dbReference>
<dbReference type="Proteomes" id="UP000838412">
    <property type="component" value="Chromosome 3"/>
</dbReference>
<evidence type="ECO:0000256" key="6">
    <source>
        <dbReference type="SAM" id="Phobius"/>
    </source>
</evidence>
<feature type="transmembrane region" description="Helical" evidence="6">
    <location>
        <begin position="369"/>
        <end position="386"/>
    </location>
</feature>
<dbReference type="AlphaFoldDB" id="A0A8J9ZND7"/>
<dbReference type="PANTHER" id="PTHR45902:SF1">
    <property type="entry name" value="LATROPHILIN RECEPTOR-LIKE PROTEIN A"/>
    <property type="match status" value="1"/>
</dbReference>
<keyword evidence="2 6" id="KW-0812">Transmembrane</keyword>
<dbReference type="InterPro" id="IPR000832">
    <property type="entry name" value="GPCR_2_secretin-like"/>
</dbReference>
<dbReference type="PROSITE" id="PS50261">
    <property type="entry name" value="G_PROTEIN_RECEP_F2_4"/>
    <property type="match status" value="1"/>
</dbReference>
<keyword evidence="3 6" id="KW-1133">Transmembrane helix</keyword>
<accession>A0A8J9ZND7</accession>
<evidence type="ECO:0000313" key="9">
    <source>
        <dbReference type="Proteomes" id="UP000838412"/>
    </source>
</evidence>
<feature type="domain" description="G-protein coupled receptors family 2 profile 2" evidence="7">
    <location>
        <begin position="334"/>
        <end position="578"/>
    </location>
</feature>
<dbReference type="OrthoDB" id="10034444at2759"/>
<feature type="compositionally biased region" description="Polar residues" evidence="5">
    <location>
        <begin position="126"/>
        <end position="142"/>
    </location>
</feature>
<dbReference type="CDD" id="cd15039">
    <property type="entry name" value="7tmB3_Methuselah-like"/>
    <property type="match status" value="1"/>
</dbReference>
<evidence type="ECO:0000256" key="1">
    <source>
        <dbReference type="ARBA" id="ARBA00004141"/>
    </source>
</evidence>
<dbReference type="GO" id="GO:0007166">
    <property type="term" value="P:cell surface receptor signaling pathway"/>
    <property type="evidence" value="ECO:0007669"/>
    <property type="project" value="InterPro"/>
</dbReference>
<dbReference type="PANTHER" id="PTHR45902">
    <property type="entry name" value="LATROPHILIN RECEPTOR-LIKE PROTEIN A"/>
    <property type="match status" value="1"/>
</dbReference>
<dbReference type="Gene3D" id="1.20.1070.10">
    <property type="entry name" value="Rhodopsin 7-helix transmembrane proteins"/>
    <property type="match status" value="1"/>
</dbReference>
<feature type="compositionally biased region" description="Polar residues" evidence="5">
    <location>
        <begin position="191"/>
        <end position="202"/>
    </location>
</feature>
<feature type="region of interest" description="Disordered" evidence="5">
    <location>
        <begin position="581"/>
        <end position="606"/>
    </location>
</feature>
<feature type="transmembrane region" description="Helical" evidence="6">
    <location>
        <begin position="392"/>
        <end position="419"/>
    </location>
</feature>
<feature type="compositionally biased region" description="Basic and acidic residues" evidence="5">
    <location>
        <begin position="154"/>
        <end position="163"/>
    </location>
</feature>
<dbReference type="Pfam" id="PF00002">
    <property type="entry name" value="7tm_2"/>
    <property type="match status" value="1"/>
</dbReference>
<dbReference type="GO" id="GO:0004930">
    <property type="term" value="F:G protein-coupled receptor activity"/>
    <property type="evidence" value="ECO:0007669"/>
    <property type="project" value="InterPro"/>
</dbReference>
<dbReference type="InterPro" id="IPR017981">
    <property type="entry name" value="GPCR_2-like_7TM"/>
</dbReference>
<dbReference type="InterPro" id="IPR053231">
    <property type="entry name" value="GPCR_LN-TM7"/>
</dbReference>
<evidence type="ECO:0000256" key="5">
    <source>
        <dbReference type="SAM" id="MobiDB-lite"/>
    </source>
</evidence>
<feature type="transmembrane region" description="Helical" evidence="6">
    <location>
        <begin position="336"/>
        <end position="357"/>
    </location>
</feature>
<feature type="transmembrane region" description="Helical" evidence="6">
    <location>
        <begin position="480"/>
        <end position="508"/>
    </location>
</feature>
<feature type="transmembrane region" description="Helical" evidence="6">
    <location>
        <begin position="554"/>
        <end position="577"/>
    </location>
</feature>
<evidence type="ECO:0000313" key="8">
    <source>
        <dbReference type="EMBL" id="CAH1258671.1"/>
    </source>
</evidence>
<gene>
    <name evidence="8" type="primary">ADGRG4</name>
    <name evidence="8" type="ORF">BLAG_LOCUS16163</name>
</gene>
<keyword evidence="4 6" id="KW-0472">Membrane</keyword>
<evidence type="ECO:0000256" key="4">
    <source>
        <dbReference type="ARBA" id="ARBA00023136"/>
    </source>
</evidence>
<proteinExistence type="predicted"/>
<protein>
    <submittedName>
        <fullName evidence="8">ADGRG4 protein</fullName>
    </submittedName>
</protein>
<reference evidence="8" key="1">
    <citation type="submission" date="2022-01" db="EMBL/GenBank/DDBJ databases">
        <authorList>
            <person name="Braso-Vives M."/>
        </authorList>
    </citation>
    <scope>NUCLEOTIDE SEQUENCE</scope>
</reference>
<keyword evidence="9" id="KW-1185">Reference proteome</keyword>
<feature type="region of interest" description="Disordered" evidence="5">
    <location>
        <begin position="97"/>
        <end position="182"/>
    </location>
</feature>
<sequence>MPSSDLSRHNYTAMRRVSGFKNIVSTVTVALVICIHSASCQSTEQTGQNGTLMHGNLGSVNTSGTVASTEILTPEPVTTTPRGFTQNNQSTVRNAAVFTGSSNGPKKQTSNSTETGVLDSSEEYTENGQGNFGGQNSWAGTNETDKGAQASKQEPGEDQKGVSDENQEGSTSQRPPGVESEKHFSAVTPILTTTPGNFSQDSAPDEPSIQDLEQSVEEVLNIGRLDDEIVTAIEESLQEDYEKYNSTLEDLDMFIEDEIHVPDCRTGFIPFGQEEWEILEPNGTLRLLLSGLHIDEEHYVRFGNFAFICNDFLKFSPNFTVSLSSTLPQGYTAQELLTLALSSLSFVSMLVFIATAVVKKMYRKIPDILKLNLTCSLLLAQTLFVFSDEIPLGGFCVFLAVLTHYMFLVAFLTMNVLAFDLFRTLGGVSGAMGFRSVKVYMCYIWSIPSLIVTISVILEFSQESKFLGYGTDICWIKQPFALVVTFVAPIGLVLASNVYFFIHTVLNITVSSIRTARARHGATYSQLQAFLKISTLMGLGWIFGFVAAGTQQDVLWYIFITLNSSQGFLISISFMTSPRDKAADKKRKGRASMTGGRNRSPFPGGIQQNGLQMCRANHSLSTSNATDVSSASGMSIERKDDSKKTTIVAVDVTAVELDDMSCSVPSQDSNVHIHSSKQNLTLGAT</sequence>
<feature type="region of interest" description="Disordered" evidence="5">
    <location>
        <begin position="191"/>
        <end position="210"/>
    </location>
</feature>
<evidence type="ECO:0000259" key="7">
    <source>
        <dbReference type="PROSITE" id="PS50261"/>
    </source>
</evidence>
<name>A0A8J9ZND7_BRALA</name>
<organism evidence="8 9">
    <name type="scientific">Branchiostoma lanceolatum</name>
    <name type="common">Common lancelet</name>
    <name type="synonym">Amphioxus lanceolatum</name>
    <dbReference type="NCBI Taxonomy" id="7740"/>
    <lineage>
        <taxon>Eukaryota</taxon>
        <taxon>Metazoa</taxon>
        <taxon>Chordata</taxon>
        <taxon>Cephalochordata</taxon>
        <taxon>Leptocardii</taxon>
        <taxon>Amphioxiformes</taxon>
        <taxon>Branchiostomatidae</taxon>
        <taxon>Branchiostoma</taxon>
    </lineage>
</organism>
<feature type="transmembrane region" description="Helical" evidence="6">
    <location>
        <begin position="440"/>
        <end position="460"/>
    </location>
</feature>
<evidence type="ECO:0000256" key="2">
    <source>
        <dbReference type="ARBA" id="ARBA00022692"/>
    </source>
</evidence>
<dbReference type="GO" id="GO:0016020">
    <property type="term" value="C:membrane"/>
    <property type="evidence" value="ECO:0007669"/>
    <property type="project" value="UniProtKB-SubCell"/>
</dbReference>
<feature type="compositionally biased region" description="Polar residues" evidence="5">
    <location>
        <begin position="97"/>
        <end position="115"/>
    </location>
</feature>
<evidence type="ECO:0000256" key="3">
    <source>
        <dbReference type="ARBA" id="ARBA00022989"/>
    </source>
</evidence>